<evidence type="ECO:0000313" key="5">
    <source>
        <dbReference type="Proteomes" id="UP000887568"/>
    </source>
</evidence>
<evidence type="ECO:0000259" key="3">
    <source>
        <dbReference type="Pfam" id="PF23788"/>
    </source>
</evidence>
<feature type="compositionally biased region" description="Basic and acidic residues" evidence="1">
    <location>
        <begin position="1410"/>
        <end position="1422"/>
    </location>
</feature>
<evidence type="ECO:0000313" key="4">
    <source>
        <dbReference type="EnsemblMetazoa" id="XP_038070615.1"/>
    </source>
</evidence>
<feature type="domain" description="EDRF1 N-terminal" evidence="3">
    <location>
        <begin position="230"/>
        <end position="493"/>
    </location>
</feature>
<reference evidence="4" key="1">
    <citation type="submission" date="2022-11" db="UniProtKB">
        <authorList>
            <consortium name="EnsemblMetazoa"/>
        </authorList>
    </citation>
    <scope>IDENTIFICATION</scope>
</reference>
<evidence type="ECO:0000259" key="2">
    <source>
        <dbReference type="Pfam" id="PF23723"/>
    </source>
</evidence>
<dbReference type="GO" id="GO:0045893">
    <property type="term" value="P:positive regulation of DNA-templated transcription"/>
    <property type="evidence" value="ECO:0007669"/>
    <property type="project" value="TreeGrafter"/>
</dbReference>
<dbReference type="RefSeq" id="XP_038070615.1">
    <property type="nucleotide sequence ID" value="XM_038214687.1"/>
</dbReference>
<feature type="domain" description="EDRF1 TPR repeats region" evidence="2">
    <location>
        <begin position="940"/>
        <end position="1233"/>
    </location>
</feature>
<evidence type="ECO:0008006" key="6">
    <source>
        <dbReference type="Google" id="ProtNLM"/>
    </source>
</evidence>
<feature type="compositionally biased region" description="Low complexity" evidence="1">
    <location>
        <begin position="1265"/>
        <end position="1278"/>
    </location>
</feature>
<feature type="compositionally biased region" description="Low complexity" evidence="1">
    <location>
        <begin position="1471"/>
        <end position="1493"/>
    </location>
</feature>
<feature type="compositionally biased region" description="Basic and acidic residues" evidence="1">
    <location>
        <begin position="1309"/>
        <end position="1330"/>
    </location>
</feature>
<proteinExistence type="predicted"/>
<accession>A0A914B2Q1</accession>
<dbReference type="InterPro" id="IPR056582">
    <property type="entry name" value="EDRF1_N"/>
</dbReference>
<dbReference type="CTD" id="26098"/>
<feature type="region of interest" description="Disordered" evidence="1">
    <location>
        <begin position="1225"/>
        <end position="1422"/>
    </location>
</feature>
<feature type="region of interest" description="Disordered" evidence="1">
    <location>
        <begin position="690"/>
        <end position="770"/>
    </location>
</feature>
<feature type="compositionally biased region" description="Basic and acidic residues" evidence="1">
    <location>
        <begin position="625"/>
        <end position="645"/>
    </location>
</feature>
<feature type="domain" description="EDRF1 N-terminal" evidence="3">
    <location>
        <begin position="26"/>
        <end position="206"/>
    </location>
</feature>
<feature type="region of interest" description="Disordered" evidence="1">
    <location>
        <begin position="1467"/>
        <end position="1493"/>
    </location>
</feature>
<dbReference type="EnsemblMetazoa" id="XM_038214688.1">
    <property type="protein sequence ID" value="XP_038070616.1"/>
    <property type="gene ID" value="LOC119739675"/>
</dbReference>
<feature type="region of interest" description="Disordered" evidence="1">
    <location>
        <begin position="448"/>
        <end position="505"/>
    </location>
</feature>
<dbReference type="PANTHER" id="PTHR15000">
    <property type="entry name" value="ERYTHROID DIFFERENTIATION-RELATED FACTOR 1"/>
    <property type="match status" value="1"/>
</dbReference>
<feature type="compositionally biased region" description="Polar residues" evidence="1">
    <location>
        <begin position="1290"/>
        <end position="1302"/>
    </location>
</feature>
<feature type="compositionally biased region" description="Polar residues" evidence="1">
    <location>
        <begin position="494"/>
        <end position="504"/>
    </location>
</feature>
<dbReference type="EnsemblMetazoa" id="XM_038214687.1">
    <property type="protein sequence ID" value="XP_038070615.1"/>
    <property type="gene ID" value="LOC119739675"/>
</dbReference>
<dbReference type="InterPro" id="IPR011990">
    <property type="entry name" value="TPR-like_helical_dom_sf"/>
</dbReference>
<dbReference type="Proteomes" id="UP000887568">
    <property type="component" value="Unplaced"/>
</dbReference>
<name>A0A914B2Q1_PATMI</name>
<feature type="compositionally biased region" description="Acidic residues" evidence="1">
    <location>
        <begin position="475"/>
        <end position="490"/>
    </location>
</feature>
<sequence length="1511" mass="168554">MAGTERNVDVEERDKTWEHSQSQAVDVKSKVMVKSARRLPIYQFSRLDQNTDLHRPPDNWLRSDAKLSNTWVTGECTQFSSFAMAETLPDTVGEVDVISAAENIKKLLKIPFSKTQVSMAVHRVGKTLLLDELDLYKHLRSASQGEREWMKTFLIQAVLSEGKSLTMKRKTNELLQNWNLLSKFLYYSIGNSSDESVPQQTYDFEEQHLPPNQSALIQIPDLLPKTKPSEFARQALWQFEDIRMLIGTDLPIFGEGIHPAVSLRLKDMSSPINVLTGLDYWLDNLMSNVPELAMCYHLNGIVQKYELLKTEEIPNLEDANFAPQVVKDVAQNVLSFLKSHCTKEGHTYWLFKGEDEDVVKLYDLTSLCNEYPNRPWENPFISPVAILLYRVARNLSMSGPNKKDKSTIYKLLKNCLQLLEGREGSHPEVAASACHLLSHVFINEDDLTDSPPPAFSSSASQKPSKKTPQQADSSSGDDEEEFVIEEEDGEASLTVPTMDTQSLMLPSGKHGVFKERRRRRRSAKTVYASKEEKAKKAFTYIVMGLKSIIECPKSTEAPSQEQAAKLPSPLPSPTRVRTLCYPSSSVAGESRGKTDRADAELRQLPEGTGEDQRQSEQEASYTTNKKCDSRAEAKQLGAEKKESSKSDLNLSDQVKEVGIACSTESRDSGETKSATEVSDLEIVVSSSSVMPVAPFPGTADNSGQDLEIRDSAKPKQPNVSKLETSGPSVHEGIQLRDQSDDSNESSGSSDTSSCLPEDTKPSTGEEEPLPLTDLSIATRTWHPGSWQHEMNFLLLKKACEAYLVLAKIARDSEKYGRALHLAHMSLLCQSACQSMDVVNLPDTNSAPNLLGDQLAVCGDCLTLLTHNLASYLRQREDFKYLTADDQFILRVVQQHHPTNEYEWAVDFRNDTEHNLKTSIQCYMLALSESSDRGDDYVTALTRKQGNAHNELGVYYMNQALVLRNNEGSLQSEQDLWRKSLRCFESGIEIFESVKDGANIALLLCNMGKLMRLCAFSFGESEFCSGSEMSQQERSYYYKAIDYYQRALRQLGQRKKNPYLWESVTWELSSTYFAMATILQDHPPLSSMAQEQVEKDIIGLMNNALHLCEVEDITPAKQPVYQYRAATIHHRLASMHHNAYRNQSSLQKQKHTRSLAELHYQKAVRLFQDLDRPSELLRVLLERVALLEHQFEGQSGISARIKTLHAGLEALLQCKDALSALHKARTKEATQSDVPAGATRNVDGVDSDVVDRCPNPQELDVEEGDSSGLSGDSEGGSVEILDSKGVLLETSLPNSRTRNQGLQSEVGKGSSDEEKKQQEKLHDDSKQDLGAHKPAQVSSKKRYGVTGQGSHAEGLGSKVKARLSEGEEEQQRKLQVDSTEEAGSHKPAQVSSKTRAGIGGQGAHAEGQSSKVKDRLSKEEEEEQLRLETMWESRLQYMLRNLVKLHSANKKGMQQIADYKKMYAASLGRTRPSSSSPSSLSSCSSSSSLTPESTKTLVSILDEVQQLFQGVK</sequence>
<feature type="region of interest" description="Disordered" evidence="1">
    <location>
        <begin position="559"/>
        <end position="653"/>
    </location>
</feature>
<feature type="compositionally biased region" description="Polar residues" evidence="1">
    <location>
        <begin position="717"/>
        <end position="727"/>
    </location>
</feature>
<keyword evidence="5" id="KW-1185">Reference proteome</keyword>
<dbReference type="Gene3D" id="1.25.40.10">
    <property type="entry name" value="Tetratricopeptide repeat domain"/>
    <property type="match status" value="1"/>
</dbReference>
<feature type="compositionally biased region" description="Low complexity" evidence="1">
    <location>
        <begin position="744"/>
        <end position="753"/>
    </location>
</feature>
<dbReference type="GeneID" id="119739675"/>
<feature type="compositionally biased region" description="Basic and acidic residues" evidence="1">
    <location>
        <begin position="1"/>
        <end position="18"/>
    </location>
</feature>
<dbReference type="OMA" id="AMHCYEA"/>
<dbReference type="InterPro" id="IPR056583">
    <property type="entry name" value="EDRF1_TPR"/>
</dbReference>
<organism evidence="4 5">
    <name type="scientific">Patiria miniata</name>
    <name type="common">Bat star</name>
    <name type="synonym">Asterina miniata</name>
    <dbReference type="NCBI Taxonomy" id="46514"/>
    <lineage>
        <taxon>Eukaryota</taxon>
        <taxon>Metazoa</taxon>
        <taxon>Echinodermata</taxon>
        <taxon>Eleutherozoa</taxon>
        <taxon>Asterozoa</taxon>
        <taxon>Asteroidea</taxon>
        <taxon>Valvatacea</taxon>
        <taxon>Valvatida</taxon>
        <taxon>Asterinidae</taxon>
        <taxon>Patiria</taxon>
    </lineage>
</organism>
<evidence type="ECO:0000256" key="1">
    <source>
        <dbReference type="SAM" id="MobiDB-lite"/>
    </source>
</evidence>
<dbReference type="Pfam" id="PF23788">
    <property type="entry name" value="EDRF1_N"/>
    <property type="match status" value="2"/>
</dbReference>
<dbReference type="OrthoDB" id="419432at2759"/>
<dbReference type="PANTHER" id="PTHR15000:SF1">
    <property type="entry name" value="ERYTHROID DIFFERENTIATION-RELATED FACTOR 1"/>
    <property type="match status" value="1"/>
</dbReference>
<dbReference type="Pfam" id="PF23723">
    <property type="entry name" value="TPR_EDRF1"/>
    <property type="match status" value="1"/>
</dbReference>
<feature type="compositionally biased region" description="Basic and acidic residues" evidence="1">
    <location>
        <begin position="1361"/>
        <end position="1374"/>
    </location>
</feature>
<dbReference type="RefSeq" id="XP_038070616.1">
    <property type="nucleotide sequence ID" value="XM_038214688.1"/>
</dbReference>
<feature type="compositionally biased region" description="Low complexity" evidence="1">
    <location>
        <begin position="455"/>
        <end position="471"/>
    </location>
</feature>
<feature type="region of interest" description="Disordered" evidence="1">
    <location>
        <begin position="1"/>
        <end position="21"/>
    </location>
</feature>
<feature type="compositionally biased region" description="Basic and acidic residues" evidence="1">
    <location>
        <begin position="590"/>
        <end position="603"/>
    </location>
</feature>
<protein>
    <recommendedName>
        <fullName evidence="6">Erythroid differentiation-related factor 1</fullName>
    </recommendedName>
</protein>